<dbReference type="Pfam" id="PF02682">
    <property type="entry name" value="CT_C_D"/>
    <property type="match status" value="1"/>
</dbReference>
<reference evidence="6" key="1">
    <citation type="submission" date="2017-11" db="EMBL/GenBank/DDBJ databases">
        <authorList>
            <person name="Zhu W."/>
        </authorList>
    </citation>
    <scope>NUCLEOTIDE SEQUENCE [LARGE SCALE GENOMIC DNA]</scope>
    <source>
        <strain evidence="6">160</strain>
    </source>
</reference>
<keyword evidence="6" id="KW-1185">Reference proteome</keyword>
<gene>
    <name evidence="5" type="ORF">CUC15_15475</name>
</gene>
<evidence type="ECO:0000259" key="4">
    <source>
        <dbReference type="SMART" id="SM00796"/>
    </source>
</evidence>
<proteinExistence type="predicted"/>
<evidence type="ECO:0000256" key="3">
    <source>
        <dbReference type="ARBA" id="ARBA00022840"/>
    </source>
</evidence>
<dbReference type="PANTHER" id="PTHR34698:SF2">
    <property type="entry name" value="5-OXOPROLINASE SUBUNIT B"/>
    <property type="match status" value="1"/>
</dbReference>
<dbReference type="SMART" id="SM00796">
    <property type="entry name" value="AHS1"/>
    <property type="match status" value="1"/>
</dbReference>
<dbReference type="GO" id="GO:0005524">
    <property type="term" value="F:ATP binding"/>
    <property type="evidence" value="ECO:0007669"/>
    <property type="project" value="UniProtKB-KW"/>
</dbReference>
<accession>A0A345PJR8</accession>
<evidence type="ECO:0000256" key="1">
    <source>
        <dbReference type="ARBA" id="ARBA00022741"/>
    </source>
</evidence>
<dbReference type="EMBL" id="CP024848">
    <property type="protein sequence ID" value="AXI10248.1"/>
    <property type="molecule type" value="Genomic_DNA"/>
</dbReference>
<feature type="domain" description="Carboxyltransferase" evidence="4">
    <location>
        <begin position="2"/>
        <end position="203"/>
    </location>
</feature>
<dbReference type="GO" id="GO:0016787">
    <property type="term" value="F:hydrolase activity"/>
    <property type="evidence" value="ECO:0007669"/>
    <property type="project" value="UniProtKB-KW"/>
</dbReference>
<keyword evidence="3" id="KW-0067">ATP-binding</keyword>
<dbReference type="NCBIfam" id="TIGR00370">
    <property type="entry name" value="5-oxoprolinase subunit PxpB"/>
    <property type="match status" value="1"/>
</dbReference>
<evidence type="ECO:0000313" key="5">
    <source>
        <dbReference type="EMBL" id="AXI10248.1"/>
    </source>
</evidence>
<dbReference type="OrthoDB" id="9778567at2"/>
<protein>
    <submittedName>
        <fullName evidence="5">Allophanate hydrolase</fullName>
    </submittedName>
</protein>
<dbReference type="Gene3D" id="2.40.100.10">
    <property type="entry name" value="Cyclophilin-like"/>
    <property type="match status" value="1"/>
</dbReference>
<dbReference type="SUPFAM" id="SSF50891">
    <property type="entry name" value="Cyclophilin-like"/>
    <property type="match status" value="1"/>
</dbReference>
<dbReference type="InterPro" id="IPR010016">
    <property type="entry name" value="PxpB"/>
</dbReference>
<sequence>MFRIDAYGDMGLRIQLGATISKETNEKIRSLALCLEKEKIPGVIEWIPTYTAISISYDPYIITYDKLKNRIMKLQATMVSVKPPPAMVVHLPVCYGGEYGPDLETVANHNGISIEDVINLHADVDYLIYMMGFTPGFPYLGGMSEKIATPRLRSPRQKIPVGSVGIAGAQTGVYSMETPGGWQLIGRTPVRLFDSSKQEPILLQAGNYVRFVRITESEYKKIEAEVKQGIYQPIHEDFGGKAGNDRRIHNG</sequence>
<dbReference type="Gene3D" id="3.30.1360.40">
    <property type="match status" value="1"/>
</dbReference>
<dbReference type="SUPFAM" id="SSF160467">
    <property type="entry name" value="PH0987 N-terminal domain-like"/>
    <property type="match status" value="1"/>
</dbReference>
<keyword evidence="1" id="KW-0547">Nucleotide-binding</keyword>
<name>A0A345PJR8_9BACI</name>
<keyword evidence="2 5" id="KW-0378">Hydrolase</keyword>
<evidence type="ECO:0000256" key="2">
    <source>
        <dbReference type="ARBA" id="ARBA00022801"/>
    </source>
</evidence>
<dbReference type="InterPro" id="IPR029000">
    <property type="entry name" value="Cyclophilin-like_dom_sf"/>
</dbReference>
<dbReference type="InterPro" id="IPR003833">
    <property type="entry name" value="CT_C_D"/>
</dbReference>
<dbReference type="PANTHER" id="PTHR34698">
    <property type="entry name" value="5-OXOPROLINASE SUBUNIT B"/>
    <property type="match status" value="1"/>
</dbReference>
<organism evidence="5 6">
    <name type="scientific">Oceanobacillus zhaokaii</name>
    <dbReference type="NCBI Taxonomy" id="2052660"/>
    <lineage>
        <taxon>Bacteria</taxon>
        <taxon>Bacillati</taxon>
        <taxon>Bacillota</taxon>
        <taxon>Bacilli</taxon>
        <taxon>Bacillales</taxon>
        <taxon>Bacillaceae</taxon>
        <taxon>Oceanobacillus</taxon>
    </lineage>
</organism>
<dbReference type="AlphaFoldDB" id="A0A345PJR8"/>
<evidence type="ECO:0000313" key="6">
    <source>
        <dbReference type="Proteomes" id="UP000253908"/>
    </source>
</evidence>
<dbReference type="RefSeq" id="WP_114917535.1">
    <property type="nucleotide sequence ID" value="NZ_CP024848.1"/>
</dbReference>
<dbReference type="Proteomes" id="UP000253908">
    <property type="component" value="Chromosome"/>
</dbReference>
<dbReference type="KEGG" id="ocn:CUC15_15475"/>